<dbReference type="AlphaFoldDB" id="F9DP07"/>
<keyword evidence="1" id="KW-1133">Transmembrane helix</keyword>
<dbReference type="Proteomes" id="UP000005316">
    <property type="component" value="Unassembled WGS sequence"/>
</dbReference>
<accession>F9DP07</accession>
<keyword evidence="1" id="KW-0812">Transmembrane</keyword>
<dbReference type="InterPro" id="IPR003740">
    <property type="entry name" value="YitT"/>
</dbReference>
<name>F9DP07_9BACL</name>
<gene>
    <name evidence="2" type="ORF">HMPREF9372_0537</name>
</gene>
<feature type="transmembrane region" description="Helical" evidence="1">
    <location>
        <begin position="15"/>
        <end position="33"/>
    </location>
</feature>
<keyword evidence="1" id="KW-0472">Membrane</keyword>
<sequence>MICNLPFLFFGYKHIGRNFFISSSFAIALLAIVEFPLKTIGPFVTDPLLALFSVDYYWVQVLE</sequence>
<evidence type="ECO:0000313" key="2">
    <source>
        <dbReference type="EMBL" id="EGQ27416.1"/>
    </source>
</evidence>
<dbReference type="Pfam" id="PF02588">
    <property type="entry name" value="YitT_membrane"/>
    <property type="match status" value="1"/>
</dbReference>
<dbReference type="HOGENOM" id="CLU_2883665_0_0_9"/>
<evidence type="ECO:0000256" key="1">
    <source>
        <dbReference type="SAM" id="Phobius"/>
    </source>
</evidence>
<proteinExistence type="predicted"/>
<reference evidence="2 3" key="1">
    <citation type="submission" date="2011-04" db="EMBL/GenBank/DDBJ databases">
        <authorList>
            <person name="Muzny D."/>
            <person name="Qin X."/>
            <person name="Deng J."/>
            <person name="Jiang H."/>
            <person name="Liu Y."/>
            <person name="Qu J."/>
            <person name="Song X.-Z."/>
            <person name="Zhang L."/>
            <person name="Thornton R."/>
            <person name="Coyle M."/>
            <person name="Francisco L."/>
            <person name="Jackson L."/>
            <person name="Javaid M."/>
            <person name="Korchina V."/>
            <person name="Kovar C."/>
            <person name="Mata R."/>
            <person name="Mathew T."/>
            <person name="Ngo R."/>
            <person name="Nguyen L."/>
            <person name="Nguyen N."/>
            <person name="Okwuonu G."/>
            <person name="Ongeri F."/>
            <person name="Pham C."/>
            <person name="Simmons D."/>
            <person name="Wilczek-Boney K."/>
            <person name="Hale W."/>
            <person name="Jakkamsetti A."/>
            <person name="Pham P."/>
            <person name="Ruth R."/>
            <person name="San Lucas F."/>
            <person name="Warren J."/>
            <person name="Zhang J."/>
            <person name="Zhao Z."/>
            <person name="Zhou C."/>
            <person name="Zhu D."/>
            <person name="Lee S."/>
            <person name="Bess C."/>
            <person name="Blankenburg K."/>
            <person name="Forbes L."/>
            <person name="Fu Q."/>
            <person name="Gubbala S."/>
            <person name="Hirani K."/>
            <person name="Jayaseelan J.C."/>
            <person name="Lara F."/>
            <person name="Munidasa M."/>
            <person name="Palculict T."/>
            <person name="Patil S."/>
            <person name="Pu L.-L."/>
            <person name="Saada N."/>
            <person name="Tang L."/>
            <person name="Weissenberger G."/>
            <person name="Zhu Y."/>
            <person name="Hemphill L."/>
            <person name="Shang Y."/>
            <person name="Youmans B."/>
            <person name="Ayvaz T."/>
            <person name="Ross M."/>
            <person name="Santibanez J."/>
            <person name="Aqrawi P."/>
            <person name="Gross S."/>
            <person name="Joshi V."/>
            <person name="Fowler G."/>
            <person name="Nazareth L."/>
            <person name="Reid J."/>
            <person name="Worley K."/>
            <person name="Petrosino J."/>
            <person name="Highlander S."/>
            <person name="Gibbs R."/>
        </authorList>
    </citation>
    <scope>NUCLEOTIDE SEQUENCE [LARGE SCALE GENOMIC DNA]</scope>
    <source>
        <strain evidence="2 3">2681</strain>
    </source>
</reference>
<organism evidence="2 3">
    <name type="scientific">Sporosarcina newyorkensis 2681</name>
    <dbReference type="NCBI Taxonomy" id="1027292"/>
    <lineage>
        <taxon>Bacteria</taxon>
        <taxon>Bacillati</taxon>
        <taxon>Bacillota</taxon>
        <taxon>Bacilli</taxon>
        <taxon>Bacillales</taxon>
        <taxon>Caryophanaceae</taxon>
        <taxon>Sporosarcina</taxon>
    </lineage>
</organism>
<dbReference type="EMBL" id="AFPZ01000016">
    <property type="protein sequence ID" value="EGQ27416.1"/>
    <property type="molecule type" value="Genomic_DNA"/>
</dbReference>
<comment type="caution">
    <text evidence="2">The sequence shown here is derived from an EMBL/GenBank/DDBJ whole genome shotgun (WGS) entry which is preliminary data.</text>
</comment>
<evidence type="ECO:0000313" key="3">
    <source>
        <dbReference type="Proteomes" id="UP000005316"/>
    </source>
</evidence>
<protein>
    <submittedName>
        <fullName evidence="2">Uncharacterized protein</fullName>
    </submittedName>
</protein>